<proteinExistence type="inferred from homology"/>
<evidence type="ECO:0000313" key="6">
    <source>
        <dbReference type="Proteomes" id="UP000282876"/>
    </source>
</evidence>
<evidence type="ECO:0000256" key="1">
    <source>
        <dbReference type="ARBA" id="ARBA00009312"/>
    </source>
</evidence>
<protein>
    <recommendedName>
        <fullName evidence="4">40S ribosomal protein S6</fullName>
    </recommendedName>
</protein>
<dbReference type="EMBL" id="RCSS01000336">
    <property type="protein sequence ID" value="RVD92013.1"/>
    <property type="molecule type" value="Genomic_DNA"/>
</dbReference>
<dbReference type="SMART" id="SM01405">
    <property type="entry name" value="Ribosomal_S6e"/>
    <property type="match status" value="1"/>
</dbReference>
<dbReference type="OrthoDB" id="10260596at2759"/>
<name>A0A437ALD0_9MICR</name>
<dbReference type="GO" id="GO:0005840">
    <property type="term" value="C:ribosome"/>
    <property type="evidence" value="ECO:0007669"/>
    <property type="project" value="UniProtKB-KW"/>
</dbReference>
<keyword evidence="3 4" id="KW-0687">Ribonucleoprotein</keyword>
<dbReference type="PANTHER" id="PTHR11502">
    <property type="entry name" value="40S RIBOSOMAL PROTEIN S6"/>
    <property type="match status" value="1"/>
</dbReference>
<accession>A0A437ALD0</accession>
<dbReference type="GO" id="GO:0003735">
    <property type="term" value="F:structural constituent of ribosome"/>
    <property type="evidence" value="ECO:0007669"/>
    <property type="project" value="InterPro"/>
</dbReference>
<gene>
    <name evidence="5" type="ORF">TUBRATIS_15000</name>
</gene>
<dbReference type="InterPro" id="IPR014401">
    <property type="entry name" value="Ribosomal_eS6-like"/>
</dbReference>
<dbReference type="Pfam" id="PF01092">
    <property type="entry name" value="Ribosomal_S6e"/>
    <property type="match status" value="1"/>
</dbReference>
<dbReference type="GO" id="GO:1990904">
    <property type="term" value="C:ribonucleoprotein complex"/>
    <property type="evidence" value="ECO:0007669"/>
    <property type="project" value="UniProtKB-KW"/>
</dbReference>
<dbReference type="Proteomes" id="UP000282876">
    <property type="component" value="Unassembled WGS sequence"/>
</dbReference>
<dbReference type="STRING" id="291195.A0A437ALD0"/>
<evidence type="ECO:0000256" key="3">
    <source>
        <dbReference type="ARBA" id="ARBA00023274"/>
    </source>
</evidence>
<evidence type="ECO:0000256" key="2">
    <source>
        <dbReference type="ARBA" id="ARBA00022980"/>
    </source>
</evidence>
<reference evidence="5 6" key="1">
    <citation type="submission" date="2018-10" db="EMBL/GenBank/DDBJ databases">
        <title>Draft genome sequence of the microsporidian Tubulinosema ratisbonensis.</title>
        <authorList>
            <person name="Polonais V."/>
            <person name="Peyretaillade E."/>
            <person name="Niehus S."/>
            <person name="Wawrzyniak I."/>
            <person name="Franchet A."/>
            <person name="Gaspin C."/>
            <person name="Reichstadt M."/>
            <person name="Belser C."/>
            <person name="Labadie K."/>
            <person name="Delbac F."/>
            <person name="Ferrandon D."/>
        </authorList>
    </citation>
    <scope>NUCLEOTIDE SEQUENCE [LARGE SCALE GENOMIC DNA]</scope>
    <source>
        <strain evidence="5 6">Franzen</strain>
    </source>
</reference>
<comment type="caution">
    <text evidence="5">The sequence shown here is derived from an EMBL/GenBank/DDBJ whole genome shotgun (WGS) entry which is preliminary data.</text>
</comment>
<sequence>MKLNIAYPSKGTQKMITVDNNVAMKLYGMRLKQQVSGDIIGNGFEGYLLKITGGDDESGRPMKNGILTDKKVKLLLGKNTTGYRQREKGVRKRKTVHGCVIGNDIAVVCMIILQEGPNPIPGLTDTFNPCSHLPKRANALRSMFNIPTGENITRFIKNLVYQKAEDKSKIKYPKIKPTREDLSKYYEKKQKYEENKIKRLEKSAALKKEYEEKYLIKK</sequence>
<evidence type="ECO:0000313" key="5">
    <source>
        <dbReference type="EMBL" id="RVD92013.1"/>
    </source>
</evidence>
<organism evidence="5 6">
    <name type="scientific">Tubulinosema ratisbonensis</name>
    <dbReference type="NCBI Taxonomy" id="291195"/>
    <lineage>
        <taxon>Eukaryota</taxon>
        <taxon>Fungi</taxon>
        <taxon>Fungi incertae sedis</taxon>
        <taxon>Microsporidia</taxon>
        <taxon>Tubulinosematoidea</taxon>
        <taxon>Tubulinosematidae</taxon>
        <taxon>Tubulinosema</taxon>
    </lineage>
</organism>
<evidence type="ECO:0000256" key="4">
    <source>
        <dbReference type="PIRNR" id="PIRNR002129"/>
    </source>
</evidence>
<dbReference type="PROSITE" id="PS00578">
    <property type="entry name" value="RIBOSOMAL_S6E"/>
    <property type="match status" value="1"/>
</dbReference>
<dbReference type="InterPro" id="IPR001377">
    <property type="entry name" value="Ribosomal_eS6"/>
</dbReference>
<dbReference type="VEuPathDB" id="MicrosporidiaDB:TUBRATIS_15000"/>
<keyword evidence="6" id="KW-1185">Reference proteome</keyword>
<dbReference type="GO" id="GO:0006412">
    <property type="term" value="P:translation"/>
    <property type="evidence" value="ECO:0007669"/>
    <property type="project" value="InterPro"/>
</dbReference>
<dbReference type="AlphaFoldDB" id="A0A437ALD0"/>
<keyword evidence="2 4" id="KW-0689">Ribosomal protein</keyword>
<comment type="similarity">
    <text evidence="1 4">Belongs to the eukaryotic ribosomal protein eS6 family.</text>
</comment>
<dbReference type="InterPro" id="IPR018282">
    <property type="entry name" value="Ribosomal_eS6_CS"/>
</dbReference>
<dbReference type="PIRSF" id="PIRSF002129">
    <property type="entry name" value="Ribosom_S6_euk"/>
    <property type="match status" value="1"/>
</dbReference>